<protein>
    <submittedName>
        <fullName evidence="1">Uncharacterized protein</fullName>
    </submittedName>
</protein>
<reference evidence="1" key="2">
    <citation type="journal article" date="2015" name="Data Brief">
        <title>Shoot transcriptome of the giant reed, Arundo donax.</title>
        <authorList>
            <person name="Barrero R.A."/>
            <person name="Guerrero F.D."/>
            <person name="Moolhuijzen P."/>
            <person name="Goolsby J.A."/>
            <person name="Tidwell J."/>
            <person name="Bellgard S.E."/>
            <person name="Bellgard M.I."/>
        </authorList>
    </citation>
    <scope>NUCLEOTIDE SEQUENCE</scope>
    <source>
        <tissue evidence="1">Shoot tissue taken approximately 20 cm above the soil surface</tissue>
    </source>
</reference>
<accession>A0A0A9CCA1</accession>
<proteinExistence type="predicted"/>
<dbReference type="AlphaFoldDB" id="A0A0A9CCA1"/>
<sequence>MHLKQQVFHLQGKIPLKLMPLIWESNNLQADNQDLGRFLSSMVDLLMESSVLNILQVV</sequence>
<name>A0A0A9CCA1_ARUDO</name>
<dbReference type="EMBL" id="GBRH01228803">
    <property type="protein sequence ID" value="JAD69092.1"/>
    <property type="molecule type" value="Transcribed_RNA"/>
</dbReference>
<reference evidence="1" key="1">
    <citation type="submission" date="2014-09" db="EMBL/GenBank/DDBJ databases">
        <authorList>
            <person name="Magalhaes I.L.F."/>
            <person name="Oliveira U."/>
            <person name="Santos F.R."/>
            <person name="Vidigal T.H.D.A."/>
            <person name="Brescovit A.D."/>
            <person name="Santos A.J."/>
        </authorList>
    </citation>
    <scope>NUCLEOTIDE SEQUENCE</scope>
    <source>
        <tissue evidence="1">Shoot tissue taken approximately 20 cm above the soil surface</tissue>
    </source>
</reference>
<evidence type="ECO:0000313" key="1">
    <source>
        <dbReference type="EMBL" id="JAD69092.1"/>
    </source>
</evidence>
<organism evidence="1">
    <name type="scientific">Arundo donax</name>
    <name type="common">Giant reed</name>
    <name type="synonym">Donax arundinaceus</name>
    <dbReference type="NCBI Taxonomy" id="35708"/>
    <lineage>
        <taxon>Eukaryota</taxon>
        <taxon>Viridiplantae</taxon>
        <taxon>Streptophyta</taxon>
        <taxon>Embryophyta</taxon>
        <taxon>Tracheophyta</taxon>
        <taxon>Spermatophyta</taxon>
        <taxon>Magnoliopsida</taxon>
        <taxon>Liliopsida</taxon>
        <taxon>Poales</taxon>
        <taxon>Poaceae</taxon>
        <taxon>PACMAD clade</taxon>
        <taxon>Arundinoideae</taxon>
        <taxon>Arundineae</taxon>
        <taxon>Arundo</taxon>
    </lineage>
</organism>